<dbReference type="InterPro" id="IPR036390">
    <property type="entry name" value="WH_DNA-bd_sf"/>
</dbReference>
<dbReference type="AlphaFoldDB" id="A0A7S7M9F0"/>
<dbReference type="InterPro" id="IPR000524">
    <property type="entry name" value="Tscrpt_reg_HTH_GntR"/>
</dbReference>
<organism evidence="5 6">
    <name type="scientific">Thermophilibacter immobilis</name>
    <dbReference type="NCBI Taxonomy" id="2779519"/>
    <lineage>
        <taxon>Bacteria</taxon>
        <taxon>Bacillati</taxon>
        <taxon>Actinomycetota</taxon>
        <taxon>Coriobacteriia</taxon>
        <taxon>Coriobacteriales</taxon>
        <taxon>Atopobiaceae</taxon>
        <taxon>Thermophilibacter</taxon>
    </lineage>
</organism>
<name>A0A7S7M9F0_9ACTN</name>
<dbReference type="EMBL" id="CP063767">
    <property type="protein sequence ID" value="QOY61136.1"/>
    <property type="molecule type" value="Genomic_DNA"/>
</dbReference>
<gene>
    <name evidence="5" type="ORF">INP52_02740</name>
</gene>
<dbReference type="InterPro" id="IPR050679">
    <property type="entry name" value="Bact_HTH_transcr_reg"/>
</dbReference>
<protein>
    <submittedName>
        <fullName evidence="5">GntR family transcriptional regulator</fullName>
    </submittedName>
</protein>
<evidence type="ECO:0000256" key="3">
    <source>
        <dbReference type="ARBA" id="ARBA00023163"/>
    </source>
</evidence>
<dbReference type="InterPro" id="IPR036388">
    <property type="entry name" value="WH-like_DNA-bd_sf"/>
</dbReference>
<dbReference type="GO" id="GO:0003700">
    <property type="term" value="F:DNA-binding transcription factor activity"/>
    <property type="evidence" value="ECO:0007669"/>
    <property type="project" value="InterPro"/>
</dbReference>
<dbReference type="InterPro" id="IPR028978">
    <property type="entry name" value="Chorismate_lyase_/UTRA_dom_sf"/>
</dbReference>
<dbReference type="Pfam" id="PF07702">
    <property type="entry name" value="UTRA"/>
    <property type="match status" value="1"/>
</dbReference>
<keyword evidence="2" id="KW-0238">DNA-binding</keyword>
<sequence>MGEGLPRLVRGIAQVGLDAMNLDYIVIDRTSTVPLYEQLRVCISDAIRRGVLKASMQLPTENEIIESCGVSRQVVRQAYGALVQNGQVIRERGRGTFVKAENYGVFMNKLMSYQEELALSGKVPKTEVLAACRRSTPEELSGPSDLGDSECFYLERLRSADGKASVHIQTYLPYSRFPGIERFDFAALSLYHTLAKEYGVHLRDAKRSLSAENASDREAGLLGVETGKALLLLESHTFDRNGGLVEVSFEHFAGDTCHYEFEVAAGR</sequence>
<evidence type="ECO:0000313" key="6">
    <source>
        <dbReference type="Proteomes" id="UP000593735"/>
    </source>
</evidence>
<dbReference type="SMART" id="SM00866">
    <property type="entry name" value="UTRA"/>
    <property type="match status" value="1"/>
</dbReference>
<proteinExistence type="predicted"/>
<evidence type="ECO:0000256" key="1">
    <source>
        <dbReference type="ARBA" id="ARBA00023015"/>
    </source>
</evidence>
<reference evidence="5 6" key="1">
    <citation type="submission" date="2020-10" db="EMBL/GenBank/DDBJ databases">
        <title>Olsenella immobilis sp.nov., isolated from the mud in a fermentation cellar used for the production of Chinese strong-flavoured liquor.</title>
        <authorList>
            <person name="Lu L."/>
        </authorList>
    </citation>
    <scope>NUCLEOTIDE SEQUENCE [LARGE SCALE GENOMIC DNA]</scope>
    <source>
        <strain evidence="5 6">LZLJ-2</strain>
    </source>
</reference>
<dbReference type="GO" id="GO:0003677">
    <property type="term" value="F:DNA binding"/>
    <property type="evidence" value="ECO:0007669"/>
    <property type="project" value="UniProtKB-KW"/>
</dbReference>
<dbReference type="SMART" id="SM00345">
    <property type="entry name" value="HTH_GNTR"/>
    <property type="match status" value="1"/>
</dbReference>
<evidence type="ECO:0000259" key="4">
    <source>
        <dbReference type="PROSITE" id="PS50949"/>
    </source>
</evidence>
<dbReference type="CDD" id="cd07377">
    <property type="entry name" value="WHTH_GntR"/>
    <property type="match status" value="1"/>
</dbReference>
<dbReference type="Gene3D" id="3.40.1410.10">
    <property type="entry name" value="Chorismate lyase-like"/>
    <property type="match status" value="1"/>
</dbReference>
<accession>A0A7S7M9F0</accession>
<keyword evidence="6" id="KW-1185">Reference proteome</keyword>
<evidence type="ECO:0000256" key="2">
    <source>
        <dbReference type="ARBA" id="ARBA00023125"/>
    </source>
</evidence>
<evidence type="ECO:0000313" key="5">
    <source>
        <dbReference type="EMBL" id="QOY61136.1"/>
    </source>
</evidence>
<feature type="domain" description="HTH gntR-type" evidence="4">
    <location>
        <begin position="33"/>
        <end position="101"/>
    </location>
</feature>
<dbReference type="GO" id="GO:0045892">
    <property type="term" value="P:negative regulation of DNA-templated transcription"/>
    <property type="evidence" value="ECO:0007669"/>
    <property type="project" value="TreeGrafter"/>
</dbReference>
<dbReference type="Proteomes" id="UP000593735">
    <property type="component" value="Chromosome"/>
</dbReference>
<dbReference type="InterPro" id="IPR011663">
    <property type="entry name" value="UTRA"/>
</dbReference>
<keyword evidence="3" id="KW-0804">Transcription</keyword>
<dbReference type="SUPFAM" id="SSF46785">
    <property type="entry name" value="Winged helix' DNA-binding domain"/>
    <property type="match status" value="1"/>
</dbReference>
<dbReference type="Gene3D" id="1.10.10.10">
    <property type="entry name" value="Winged helix-like DNA-binding domain superfamily/Winged helix DNA-binding domain"/>
    <property type="match status" value="1"/>
</dbReference>
<dbReference type="PROSITE" id="PS50949">
    <property type="entry name" value="HTH_GNTR"/>
    <property type="match status" value="1"/>
</dbReference>
<dbReference type="PRINTS" id="PR00035">
    <property type="entry name" value="HTHGNTR"/>
</dbReference>
<dbReference type="KEGG" id="tio:INP52_02740"/>
<dbReference type="SUPFAM" id="SSF64288">
    <property type="entry name" value="Chorismate lyase-like"/>
    <property type="match status" value="1"/>
</dbReference>
<dbReference type="PANTHER" id="PTHR44846">
    <property type="entry name" value="MANNOSYL-D-GLYCERATE TRANSPORT/METABOLISM SYSTEM REPRESSOR MNGR-RELATED"/>
    <property type="match status" value="1"/>
</dbReference>
<dbReference type="PANTHER" id="PTHR44846:SF1">
    <property type="entry name" value="MANNOSYL-D-GLYCERATE TRANSPORT_METABOLISM SYSTEM REPRESSOR MNGR-RELATED"/>
    <property type="match status" value="1"/>
</dbReference>
<dbReference type="RefSeq" id="WP_194372205.1">
    <property type="nucleotide sequence ID" value="NZ_CP063767.1"/>
</dbReference>
<dbReference type="Pfam" id="PF00392">
    <property type="entry name" value="GntR"/>
    <property type="match status" value="1"/>
</dbReference>
<keyword evidence="1" id="KW-0805">Transcription regulation</keyword>